<dbReference type="PROSITE" id="PS50888">
    <property type="entry name" value="BHLH"/>
    <property type="match status" value="1"/>
</dbReference>
<keyword evidence="10" id="KW-1185">Reference proteome</keyword>
<dbReference type="OrthoDB" id="6266512at2759"/>
<dbReference type="GO" id="GO:0046983">
    <property type="term" value="F:protein dimerization activity"/>
    <property type="evidence" value="ECO:0007669"/>
    <property type="project" value="InterPro"/>
</dbReference>
<proteinExistence type="inferred from homology"/>
<comment type="similarity">
    <text evidence="2">Belongs to the MiT/TFE family.</text>
</comment>
<dbReference type="GO" id="GO:0000978">
    <property type="term" value="F:RNA polymerase II cis-regulatory region sequence-specific DNA binding"/>
    <property type="evidence" value="ECO:0007669"/>
    <property type="project" value="TreeGrafter"/>
</dbReference>
<keyword evidence="3" id="KW-0805">Transcription regulation</keyword>
<dbReference type="GO" id="GO:0000981">
    <property type="term" value="F:DNA-binding transcription factor activity, RNA polymerase II-specific"/>
    <property type="evidence" value="ECO:0007669"/>
    <property type="project" value="TreeGrafter"/>
</dbReference>
<keyword evidence="6" id="KW-0539">Nucleus</keyword>
<accession>A0A158QT31</accession>
<gene>
    <name evidence="9" type="ORF">MCOS_LOCUS1913</name>
</gene>
<feature type="compositionally biased region" description="Polar residues" evidence="7">
    <location>
        <begin position="186"/>
        <end position="197"/>
    </location>
</feature>
<feature type="domain" description="BHLH" evidence="8">
    <location>
        <begin position="219"/>
        <end position="291"/>
    </location>
</feature>
<dbReference type="GO" id="GO:0005634">
    <property type="term" value="C:nucleus"/>
    <property type="evidence" value="ECO:0007669"/>
    <property type="project" value="UniProtKB-SubCell"/>
</dbReference>
<evidence type="ECO:0000256" key="3">
    <source>
        <dbReference type="ARBA" id="ARBA00023015"/>
    </source>
</evidence>
<evidence type="ECO:0000256" key="6">
    <source>
        <dbReference type="ARBA" id="ARBA00023242"/>
    </source>
</evidence>
<evidence type="ECO:0000256" key="1">
    <source>
        <dbReference type="ARBA" id="ARBA00004123"/>
    </source>
</evidence>
<evidence type="ECO:0000259" key="8">
    <source>
        <dbReference type="PROSITE" id="PS50888"/>
    </source>
</evidence>
<evidence type="ECO:0000313" key="10">
    <source>
        <dbReference type="Proteomes" id="UP000267029"/>
    </source>
</evidence>
<comment type="subcellular location">
    <subcellularLocation>
        <location evidence="1">Nucleus</location>
    </subcellularLocation>
</comment>
<dbReference type="CDD" id="cd11387">
    <property type="entry name" value="bHLHzip_USF_MITF"/>
    <property type="match status" value="1"/>
</dbReference>
<name>A0A158QT31_MESCO</name>
<dbReference type="AlphaFoldDB" id="A0A158QT31"/>
<dbReference type="SMART" id="SM00353">
    <property type="entry name" value="HLH"/>
    <property type="match status" value="1"/>
</dbReference>
<evidence type="ECO:0000256" key="4">
    <source>
        <dbReference type="ARBA" id="ARBA00023125"/>
    </source>
</evidence>
<dbReference type="PANTHER" id="PTHR45776:SF2">
    <property type="entry name" value="MIP04163P"/>
    <property type="match status" value="1"/>
</dbReference>
<feature type="compositionally biased region" description="Low complexity" evidence="7">
    <location>
        <begin position="46"/>
        <end position="55"/>
    </location>
</feature>
<dbReference type="Gene3D" id="4.10.280.10">
    <property type="entry name" value="Helix-loop-helix DNA-binding domain"/>
    <property type="match status" value="1"/>
</dbReference>
<dbReference type="PANTHER" id="PTHR45776">
    <property type="entry name" value="MIP04163P"/>
    <property type="match status" value="1"/>
</dbReference>
<reference evidence="9 10" key="1">
    <citation type="submission" date="2018-10" db="EMBL/GenBank/DDBJ databases">
        <authorList>
            <consortium name="Pathogen Informatics"/>
        </authorList>
    </citation>
    <scope>NUCLEOTIDE SEQUENCE [LARGE SCALE GENOMIC DNA]</scope>
</reference>
<evidence type="ECO:0000313" key="9">
    <source>
        <dbReference type="EMBL" id="VDD75910.1"/>
    </source>
</evidence>
<dbReference type="InterPro" id="IPR011598">
    <property type="entry name" value="bHLH_dom"/>
</dbReference>
<dbReference type="Pfam" id="PF00010">
    <property type="entry name" value="HLH"/>
    <property type="match status" value="1"/>
</dbReference>
<evidence type="ECO:0000256" key="2">
    <source>
        <dbReference type="ARBA" id="ARBA00008289"/>
    </source>
</evidence>
<evidence type="ECO:0000256" key="7">
    <source>
        <dbReference type="SAM" id="MobiDB-lite"/>
    </source>
</evidence>
<organism evidence="9 10">
    <name type="scientific">Mesocestoides corti</name>
    <name type="common">Flatworm</name>
    <dbReference type="NCBI Taxonomy" id="53468"/>
    <lineage>
        <taxon>Eukaryota</taxon>
        <taxon>Metazoa</taxon>
        <taxon>Spiralia</taxon>
        <taxon>Lophotrochozoa</taxon>
        <taxon>Platyhelminthes</taxon>
        <taxon>Cestoda</taxon>
        <taxon>Eucestoda</taxon>
        <taxon>Cyclophyllidea</taxon>
        <taxon>Mesocestoididae</taxon>
        <taxon>Mesocestoides</taxon>
    </lineage>
</organism>
<dbReference type="STRING" id="53468.A0A158QT31"/>
<keyword evidence="4" id="KW-0238">DNA-binding</keyword>
<feature type="region of interest" description="Disordered" evidence="7">
    <location>
        <begin position="31"/>
        <end position="56"/>
    </location>
</feature>
<dbReference type="Proteomes" id="UP000267029">
    <property type="component" value="Unassembled WGS sequence"/>
</dbReference>
<keyword evidence="5" id="KW-0804">Transcription</keyword>
<protein>
    <recommendedName>
        <fullName evidence="8">BHLH domain-containing protein</fullName>
    </recommendedName>
</protein>
<dbReference type="InterPro" id="IPR036638">
    <property type="entry name" value="HLH_DNA-bd_sf"/>
</dbReference>
<evidence type="ECO:0000256" key="5">
    <source>
        <dbReference type="ARBA" id="ARBA00023163"/>
    </source>
</evidence>
<feature type="compositionally biased region" description="Basic and acidic residues" evidence="7">
    <location>
        <begin position="220"/>
        <end position="230"/>
    </location>
</feature>
<dbReference type="SUPFAM" id="SSF47459">
    <property type="entry name" value="HLH, helix-loop-helix DNA-binding domain"/>
    <property type="match status" value="1"/>
</dbReference>
<sequence length="554" mass="58979">MNPTATSSHSGELKSTNYSLSVDVQSLVPTTTSASEPMPMGQLKPSSYVSSSGGSRYQDTTISSFTPLVTVDTSGTTDFPDYFSPSVASPFNAPSGFSSHHTVQPTYASMMTETDLYGGRQPPQQHLPYANSGTAPSLQRFIGGLTSKLPDLQCAGGSCTSMDVTYSAPHMVGLASSPHTSLISPAYSPSSVTTQGSGSAGKRTALETENKPGAFKSRSKKESHNRIERRRRDYINSQITRLSGLLPVDMYRDVPGGLKLAIATAQAAKPVDGRRNKGTVLRLSVNYILELRQAVAHTASLRQETAIARQLIPLLLSHIQTLESIIKEVQMLPGKRLGNDACGSTTMLDETPRAPETAYEGVLEAWRTAMTTNLARAAAMAAMVNNGADASRENKVEAKDLPLMDNVQAAFVGRPSTTVGAAGSPYLPNAIFMGGGVCKLEEGEGGCYEGDLAGEHITGSTTTDTSCGPHPPPPSAERTTDGFFDSNNAPKFDITIMQLAAGGGSNDCGDPMQVSLPRIYLPLTFMFIWSWHSACLSSFTGSWTAHSRIVSWRS</sequence>
<feature type="region of interest" description="Disordered" evidence="7">
    <location>
        <begin position="186"/>
        <end position="230"/>
    </location>
</feature>
<dbReference type="EMBL" id="UXSR01000275">
    <property type="protein sequence ID" value="VDD75910.1"/>
    <property type="molecule type" value="Genomic_DNA"/>
</dbReference>